<reference evidence="6" key="1">
    <citation type="submission" date="2016-06" db="UniProtKB">
        <authorList>
            <consortium name="WormBaseParasite"/>
        </authorList>
    </citation>
    <scope>IDENTIFICATION</scope>
</reference>
<dbReference type="AlphaFoldDB" id="A0A183B089"/>
<accession>A0A183B089</accession>
<protein>
    <submittedName>
        <fullName evidence="6">Coiled-coil domain-containing protein 112</fullName>
    </submittedName>
</protein>
<keyword evidence="5" id="KW-1185">Reference proteome</keyword>
<dbReference type="EMBL" id="UZAN01053277">
    <property type="protein sequence ID" value="VDP89896.1"/>
    <property type="molecule type" value="Genomic_DNA"/>
</dbReference>
<feature type="region of interest" description="Disordered" evidence="3">
    <location>
        <begin position="35"/>
        <end position="93"/>
    </location>
</feature>
<dbReference type="PANTHER" id="PTHR21549">
    <property type="entry name" value="MUTATED IN BLADDER CANCER 1"/>
    <property type="match status" value="1"/>
</dbReference>
<evidence type="ECO:0000313" key="6">
    <source>
        <dbReference type="WBParaSite" id="ECPE_0001266001-mRNA-1"/>
    </source>
</evidence>
<dbReference type="WBParaSite" id="ECPE_0001266001-mRNA-1">
    <property type="protein sequence ID" value="ECPE_0001266001-mRNA-1"/>
    <property type="gene ID" value="ECPE_0001266001"/>
</dbReference>
<name>A0A183B089_9TREM</name>
<organism evidence="6">
    <name type="scientific">Echinostoma caproni</name>
    <dbReference type="NCBI Taxonomy" id="27848"/>
    <lineage>
        <taxon>Eukaryota</taxon>
        <taxon>Metazoa</taxon>
        <taxon>Spiralia</taxon>
        <taxon>Lophotrochozoa</taxon>
        <taxon>Platyhelminthes</taxon>
        <taxon>Trematoda</taxon>
        <taxon>Digenea</taxon>
        <taxon>Plagiorchiida</taxon>
        <taxon>Echinostomata</taxon>
        <taxon>Echinostomatoidea</taxon>
        <taxon>Echinostomatidae</taxon>
        <taxon>Echinostoma</taxon>
    </lineage>
</organism>
<evidence type="ECO:0000313" key="5">
    <source>
        <dbReference type="Proteomes" id="UP000272942"/>
    </source>
</evidence>
<evidence type="ECO:0000256" key="3">
    <source>
        <dbReference type="SAM" id="MobiDB-lite"/>
    </source>
</evidence>
<sequence length="308" mass="36145">MQRYLDTFGGRLGGWTDQEQATFLRLRTRRGMKKENGKMCNHNPNPMSNDTRELSQSGEDETSVGGNQETVKAPRLDQLTVHVNAEDSDEDRRTERFSFYHEVAESLGTRSPEEVKQHDIWWTRLQELEMAKRKAIQQWKEKRLSVKLPAPDSNRSISTHRPTVPLTPEQLEAQKAALDQWREERRKLAETAAQEKNKAELEMRRANLKQLKKRRDELKECVAQYRGTKQTEQMEQARELAHQKEETRMLQRLRIAQSADRIKERNEHLIQEQIARKQAIQRAQEQRQIRIENALNQVGYVRTIPGTS</sequence>
<evidence type="ECO:0000256" key="2">
    <source>
        <dbReference type="SAM" id="Coils"/>
    </source>
</evidence>
<dbReference type="InterPro" id="IPR039902">
    <property type="entry name" value="CCDC148/CCDC112"/>
</dbReference>
<feature type="compositionally biased region" description="Polar residues" evidence="3">
    <location>
        <begin position="42"/>
        <end position="57"/>
    </location>
</feature>
<proteinExistence type="predicted"/>
<keyword evidence="1 2" id="KW-0175">Coiled coil</keyword>
<dbReference type="PANTHER" id="PTHR21549:SF0">
    <property type="entry name" value="COILED-COIL DOMAIN-CONTAINING PROTEIN 112"/>
    <property type="match status" value="1"/>
</dbReference>
<gene>
    <name evidence="4" type="ORF">ECPE_LOCUS12624</name>
</gene>
<evidence type="ECO:0000313" key="4">
    <source>
        <dbReference type="EMBL" id="VDP89896.1"/>
    </source>
</evidence>
<dbReference type="OrthoDB" id="6265577at2759"/>
<feature type="coiled-coil region" evidence="2">
    <location>
        <begin position="171"/>
        <end position="228"/>
    </location>
</feature>
<reference evidence="4 5" key="2">
    <citation type="submission" date="2018-11" db="EMBL/GenBank/DDBJ databases">
        <authorList>
            <consortium name="Pathogen Informatics"/>
        </authorList>
    </citation>
    <scope>NUCLEOTIDE SEQUENCE [LARGE SCALE GENOMIC DNA]</scope>
    <source>
        <strain evidence="4 5">Egypt</strain>
    </source>
</reference>
<evidence type="ECO:0000256" key="1">
    <source>
        <dbReference type="ARBA" id="ARBA00023054"/>
    </source>
</evidence>
<dbReference type="Proteomes" id="UP000272942">
    <property type="component" value="Unassembled WGS sequence"/>
</dbReference>